<gene>
    <name evidence="7" type="ORF">SAMN05444380_10911</name>
</gene>
<keyword evidence="5" id="KW-0624">Polysaccharide degradation</keyword>
<dbReference type="Gene3D" id="3.20.20.370">
    <property type="entry name" value="Glycoside hydrolase/deacetylase"/>
    <property type="match status" value="1"/>
</dbReference>
<dbReference type="InterPro" id="IPR008928">
    <property type="entry name" value="6-hairpin_glycosidase_sf"/>
</dbReference>
<keyword evidence="4" id="KW-0326">Glycosidase</keyword>
<name>A0A1I1Z5S5_9BACT</name>
<keyword evidence="8" id="KW-1185">Reference proteome</keyword>
<dbReference type="SUPFAM" id="SSF88713">
    <property type="entry name" value="Glycoside hydrolase/deacetylase"/>
    <property type="match status" value="1"/>
</dbReference>
<dbReference type="InterPro" id="IPR011330">
    <property type="entry name" value="Glyco_hydro/deAcase_b/a-brl"/>
</dbReference>
<dbReference type="Pfam" id="PF00759">
    <property type="entry name" value="Glyco_hydro_9"/>
    <property type="match status" value="1"/>
</dbReference>
<dbReference type="InParanoid" id="A0A1I1Z5S5"/>
<dbReference type="PROSITE" id="PS51677">
    <property type="entry name" value="NODB"/>
    <property type="match status" value="1"/>
</dbReference>
<evidence type="ECO:0000256" key="3">
    <source>
        <dbReference type="ARBA" id="ARBA00023277"/>
    </source>
</evidence>
<evidence type="ECO:0000259" key="6">
    <source>
        <dbReference type="PROSITE" id="PS51677"/>
    </source>
</evidence>
<dbReference type="InterPro" id="IPR014756">
    <property type="entry name" value="Ig_E-set"/>
</dbReference>
<dbReference type="Proteomes" id="UP000181976">
    <property type="component" value="Unassembled WGS sequence"/>
</dbReference>
<evidence type="ECO:0000256" key="5">
    <source>
        <dbReference type="ARBA" id="ARBA00023326"/>
    </source>
</evidence>
<reference evidence="7 8" key="1">
    <citation type="submission" date="2016-10" db="EMBL/GenBank/DDBJ databases">
        <authorList>
            <person name="de Groot N.N."/>
        </authorList>
    </citation>
    <scope>NUCLEOTIDE SEQUENCE [LARGE SCALE GENOMIC DNA]</scope>
    <source>
        <strain evidence="7 8">DSM 19012</strain>
    </source>
</reference>
<protein>
    <submittedName>
        <fullName evidence="7">Peptidoglycan/xylan/chitin deacetylase, PgdA/CDA1 family</fullName>
    </submittedName>
</protein>
<evidence type="ECO:0000313" key="7">
    <source>
        <dbReference type="EMBL" id="SFE27059.1"/>
    </source>
</evidence>
<dbReference type="eggNOG" id="COG0726">
    <property type="taxonomic scope" value="Bacteria"/>
</dbReference>
<organism evidence="7 8">
    <name type="scientific">Thermophagus xiamenensis</name>
    <dbReference type="NCBI Taxonomy" id="385682"/>
    <lineage>
        <taxon>Bacteria</taxon>
        <taxon>Pseudomonadati</taxon>
        <taxon>Bacteroidota</taxon>
        <taxon>Bacteroidia</taxon>
        <taxon>Marinilabiliales</taxon>
        <taxon>Marinilabiliaceae</taxon>
        <taxon>Thermophagus</taxon>
    </lineage>
</organism>
<dbReference type="InterPro" id="IPR001701">
    <property type="entry name" value="Glyco_hydro_9"/>
</dbReference>
<dbReference type="Pfam" id="PF02927">
    <property type="entry name" value="CelD_N"/>
    <property type="match status" value="1"/>
</dbReference>
<evidence type="ECO:0000256" key="2">
    <source>
        <dbReference type="ARBA" id="ARBA00022801"/>
    </source>
</evidence>
<dbReference type="Gene3D" id="1.50.10.10">
    <property type="match status" value="1"/>
</dbReference>
<dbReference type="InterPro" id="IPR013783">
    <property type="entry name" value="Ig-like_fold"/>
</dbReference>
<dbReference type="EMBL" id="FONA01000009">
    <property type="protein sequence ID" value="SFE27059.1"/>
    <property type="molecule type" value="Genomic_DNA"/>
</dbReference>
<keyword evidence="3" id="KW-0119">Carbohydrate metabolism</keyword>
<dbReference type="OrthoDB" id="9808897at2"/>
<dbReference type="RefSeq" id="WP_010526403.1">
    <property type="nucleotide sequence ID" value="NZ_AFSL01000008.1"/>
</dbReference>
<evidence type="ECO:0000256" key="1">
    <source>
        <dbReference type="ARBA" id="ARBA00007072"/>
    </source>
</evidence>
<dbReference type="CDD" id="cd02850">
    <property type="entry name" value="E_set_Cellulase_N"/>
    <property type="match status" value="1"/>
</dbReference>
<keyword evidence="2" id="KW-0378">Hydrolase</keyword>
<evidence type="ECO:0000256" key="4">
    <source>
        <dbReference type="ARBA" id="ARBA00023295"/>
    </source>
</evidence>
<dbReference type="CDD" id="cd10917">
    <property type="entry name" value="CE4_NodB_like_6s_7s"/>
    <property type="match status" value="1"/>
</dbReference>
<dbReference type="InterPro" id="IPR002509">
    <property type="entry name" value="NODB_dom"/>
</dbReference>
<dbReference type="SUPFAM" id="SSF81296">
    <property type="entry name" value="E set domains"/>
    <property type="match status" value="1"/>
</dbReference>
<evidence type="ECO:0000313" key="8">
    <source>
        <dbReference type="Proteomes" id="UP000181976"/>
    </source>
</evidence>
<dbReference type="Pfam" id="PF01522">
    <property type="entry name" value="Polysacc_deac_1"/>
    <property type="match status" value="1"/>
</dbReference>
<feature type="domain" description="NodB homology" evidence="6">
    <location>
        <begin position="613"/>
        <end position="820"/>
    </location>
</feature>
<proteinExistence type="inferred from homology"/>
<accession>A0A1I1Z5S5</accession>
<dbReference type="Gene3D" id="2.60.40.10">
    <property type="entry name" value="Immunoglobulins"/>
    <property type="match status" value="1"/>
</dbReference>
<dbReference type="GO" id="GO:0016810">
    <property type="term" value="F:hydrolase activity, acting on carbon-nitrogen (but not peptide) bonds"/>
    <property type="evidence" value="ECO:0007669"/>
    <property type="project" value="InterPro"/>
</dbReference>
<comment type="similarity">
    <text evidence="1">Belongs to the glycosyl hydrolase 9 (cellulase E) family.</text>
</comment>
<dbReference type="PANTHER" id="PTHR22298">
    <property type="entry name" value="ENDO-1,4-BETA-GLUCANASE"/>
    <property type="match status" value="1"/>
</dbReference>
<dbReference type="GO" id="GO:0000272">
    <property type="term" value="P:polysaccharide catabolic process"/>
    <property type="evidence" value="ECO:0007669"/>
    <property type="project" value="UniProtKB-KW"/>
</dbReference>
<dbReference type="InterPro" id="IPR004197">
    <property type="entry name" value="Cellulase_Ig-like"/>
</dbReference>
<dbReference type="GO" id="GO:0008810">
    <property type="term" value="F:cellulase activity"/>
    <property type="evidence" value="ECO:0007669"/>
    <property type="project" value="InterPro"/>
</dbReference>
<sequence length="822" mass="92699">MKKRRLLTVVLLSMFFVWSATAGVWIRINQLGYLPKTSKIAVLISDEVVTAGSFLIRSVQNDEVVYQGDVSVEDGSVWGMQTAFRLDFSNFNKTGKYYLEVGGHKSPVFKIAPDVFKGAADFLLHYMRQQRCGYNPFLKDSCHVQDGTIVDHPTRSGRAIDVHGGWHDASDYLQYTNTSANAVFQMLFAYHKNPGVFKDQYDSRGEPGANGLPDVLDEAIWGLEWLMRMNPAPGEMYNQIADDRDHAGFRLPNKDSVDYGVPFGRPVYYVTGLPQGLGPHRNRTTGVASVAGKFASAFALAAKVLKNEYPEWTEILLKKAKEAYRFGEQFPGATQTACYVSPYFYEEQNYVDDMELAAASLALADNDSLKHWLDAADFWGEVEPVTPWMKLHGARHYQFYPFVNVGHYLMAKQADDETREKYIAFMREGLMALEREAATDPFRMGVPFIWCSNNLVAAALSQARLYHELTGDDRFSTLEAALRDWLFGCNPWGTAMICGLPGVEDSPTHPHSAFPLLLGKNTLGGLVDGPVYRSIFENLRGVTLLEEDEYAIFQNGKAVYHDDIGDYSTNEPTMDGTASLIFYLSSLEAYPDGYSGVVRDQYGAVIGFDKAFPNIYLIFSADEHFEGASHILNVLSAKNVKASFFLTGRCLRNKENQKVIKRIVADNHYLGPHSDAHLLYADWGKRDSLLITKKTFRKDLEKNLKAITQLGISKDSVRWFLPPYEWYNQPIVDWTREMNMEVVCFTPGVGTNADYTTPQMSNYKSSKALIGRLLHFEETKGLNGAVILIHPGVHPDREDKLYMHLGDIIDELRKRGYHFKSL</sequence>
<dbReference type="SUPFAM" id="SSF48208">
    <property type="entry name" value="Six-hairpin glycosidases"/>
    <property type="match status" value="1"/>
</dbReference>
<dbReference type="AlphaFoldDB" id="A0A1I1Z5S5"/>
<dbReference type="InterPro" id="IPR012341">
    <property type="entry name" value="6hp_glycosidase-like_sf"/>
</dbReference>
<dbReference type="STRING" id="385682.SAMN05444380_10911"/>